<evidence type="ECO:0000256" key="6">
    <source>
        <dbReference type="ARBA" id="ARBA00022777"/>
    </source>
</evidence>
<organism evidence="10 11">
    <name type="scientific">Desulfatibacillum alkenivorans DSM 16219</name>
    <dbReference type="NCBI Taxonomy" id="1121393"/>
    <lineage>
        <taxon>Bacteria</taxon>
        <taxon>Pseudomonadati</taxon>
        <taxon>Thermodesulfobacteriota</taxon>
        <taxon>Desulfobacteria</taxon>
        <taxon>Desulfobacterales</taxon>
        <taxon>Desulfatibacillaceae</taxon>
        <taxon>Desulfatibacillum</taxon>
    </lineage>
</organism>
<keyword evidence="1 8" id="KW-0963">Cytoplasm</keyword>
<dbReference type="RefSeq" id="WP_170868398.1">
    <property type="nucleotide sequence ID" value="NZ_FQZU01000024.1"/>
</dbReference>
<dbReference type="InterPro" id="IPR005715">
    <property type="entry name" value="Glu_5kinase/COase_Synthase"/>
</dbReference>
<feature type="binding site" evidence="8">
    <location>
        <begin position="189"/>
        <end position="190"/>
    </location>
    <ligand>
        <name>ATP</name>
        <dbReference type="ChEBI" id="CHEBI:30616"/>
    </ligand>
</feature>
<dbReference type="NCBIfam" id="TIGR01027">
    <property type="entry name" value="proB"/>
    <property type="match status" value="1"/>
</dbReference>
<dbReference type="Gene3D" id="2.30.130.10">
    <property type="entry name" value="PUA domain"/>
    <property type="match status" value="1"/>
</dbReference>
<dbReference type="Proteomes" id="UP000183994">
    <property type="component" value="Unassembled WGS sequence"/>
</dbReference>
<dbReference type="PROSITE" id="PS00902">
    <property type="entry name" value="GLUTAMATE_5_KINASE"/>
    <property type="match status" value="1"/>
</dbReference>
<evidence type="ECO:0000256" key="2">
    <source>
        <dbReference type="ARBA" id="ARBA00022605"/>
    </source>
</evidence>
<sequence length="396" mass="42205">MKGQANNNGAVFSGAGNRKEFFSCVKRVVVKVGSGILTEETGLNLKMVKNLSQQLAELHAAGREVILVSSGAVAAGVRKMELAKRPTEIPEKQAAAAVGQASLINEYELAFEKHNIKVAQVLLTRDDLAARRRYLNARNALQTLLAWKVLPIINENDTVVVAELKFGDNDNLSAMIAQLLDADVVINLTDIDGLYTSDPKTCSDAKIVPYVEKITSALEQSASCHTGQHGTGGMASKVIAAKKAHAAGIPMIVAGGATPGVLKKIFDGEEVGTLFAPKNKKMAGKKCWLGFAANPKGLFMIDKGAANALVNNGKSLLPVGIKSVEGAFGVGAPVRVVDLDRRELGIGLTNYSSADARKIKGKPSSELEGILKHKAYDEVIHRDNLVVTFEDQEENP</sequence>
<feature type="binding site" evidence="8">
    <location>
        <begin position="231"/>
        <end position="237"/>
    </location>
    <ligand>
        <name>ATP</name>
        <dbReference type="ChEBI" id="CHEBI:30616"/>
    </ligand>
</feature>
<dbReference type="InterPro" id="IPR002478">
    <property type="entry name" value="PUA"/>
</dbReference>
<dbReference type="GO" id="GO:0003723">
    <property type="term" value="F:RNA binding"/>
    <property type="evidence" value="ECO:0007669"/>
    <property type="project" value="InterPro"/>
</dbReference>
<evidence type="ECO:0000313" key="10">
    <source>
        <dbReference type="EMBL" id="SHK42657.1"/>
    </source>
</evidence>
<feature type="domain" description="PUA" evidence="9">
    <location>
        <begin position="297"/>
        <end position="393"/>
    </location>
</feature>
<comment type="catalytic activity">
    <reaction evidence="8">
        <text>L-glutamate + ATP = L-glutamyl 5-phosphate + ADP</text>
        <dbReference type="Rhea" id="RHEA:14877"/>
        <dbReference type="ChEBI" id="CHEBI:29985"/>
        <dbReference type="ChEBI" id="CHEBI:30616"/>
        <dbReference type="ChEBI" id="CHEBI:58274"/>
        <dbReference type="ChEBI" id="CHEBI:456216"/>
        <dbReference type="EC" id="2.7.2.11"/>
    </reaction>
</comment>
<gene>
    <name evidence="8" type="primary">proB</name>
    <name evidence="10" type="ORF">SAMN02745216_03430</name>
</gene>
<dbReference type="InterPro" id="IPR015947">
    <property type="entry name" value="PUA-like_sf"/>
</dbReference>
<name>A0A1M6SDN2_9BACT</name>
<dbReference type="InterPro" id="IPR011529">
    <property type="entry name" value="Glu_5kinase"/>
</dbReference>
<dbReference type="PROSITE" id="PS50890">
    <property type="entry name" value="PUA"/>
    <property type="match status" value="1"/>
</dbReference>
<proteinExistence type="inferred from homology"/>
<dbReference type="InterPro" id="IPR001057">
    <property type="entry name" value="Glu/AcGlu_kinase"/>
</dbReference>
<evidence type="ECO:0000256" key="7">
    <source>
        <dbReference type="ARBA" id="ARBA00022840"/>
    </source>
</evidence>
<evidence type="ECO:0000256" key="4">
    <source>
        <dbReference type="ARBA" id="ARBA00022679"/>
    </source>
</evidence>
<dbReference type="PANTHER" id="PTHR43654:SF1">
    <property type="entry name" value="ISOPENTENYL PHOSPHATE KINASE"/>
    <property type="match status" value="1"/>
</dbReference>
<dbReference type="AlphaFoldDB" id="A0A1M6SDN2"/>
<keyword evidence="4 8" id="KW-0808">Transferase</keyword>
<feature type="binding site" evidence="8">
    <location>
        <position position="157"/>
    </location>
    <ligand>
        <name>substrate</name>
    </ligand>
</feature>
<keyword evidence="6 8" id="KW-0418">Kinase</keyword>
<dbReference type="Pfam" id="PF00696">
    <property type="entry name" value="AA_kinase"/>
    <property type="match status" value="1"/>
</dbReference>
<dbReference type="InterPro" id="IPR019797">
    <property type="entry name" value="Glutamate_5-kinase_CS"/>
</dbReference>
<dbReference type="UniPathway" id="UPA00098">
    <property type="reaction ID" value="UER00359"/>
</dbReference>
<dbReference type="GO" id="GO:0055129">
    <property type="term" value="P:L-proline biosynthetic process"/>
    <property type="evidence" value="ECO:0007669"/>
    <property type="project" value="UniProtKB-UniRule"/>
</dbReference>
<keyword evidence="11" id="KW-1185">Reference proteome</keyword>
<dbReference type="FunFam" id="3.40.1160.10:FF:000018">
    <property type="entry name" value="Glutamate 5-kinase"/>
    <property type="match status" value="1"/>
</dbReference>
<dbReference type="PIRSF" id="PIRSF000729">
    <property type="entry name" value="GK"/>
    <property type="match status" value="1"/>
</dbReference>
<dbReference type="CDD" id="cd21157">
    <property type="entry name" value="PUA_G5K"/>
    <property type="match status" value="1"/>
</dbReference>
<feature type="binding site" evidence="8">
    <location>
        <position position="169"/>
    </location>
    <ligand>
        <name>substrate</name>
    </ligand>
</feature>
<keyword evidence="5 8" id="KW-0547">Nucleotide-binding</keyword>
<comment type="subcellular location">
    <subcellularLocation>
        <location evidence="8">Cytoplasm</location>
    </subcellularLocation>
</comment>
<dbReference type="Gene3D" id="3.40.1160.10">
    <property type="entry name" value="Acetylglutamate kinase-like"/>
    <property type="match status" value="1"/>
</dbReference>
<dbReference type="GO" id="GO:0005524">
    <property type="term" value="F:ATP binding"/>
    <property type="evidence" value="ECO:0007669"/>
    <property type="project" value="UniProtKB-KW"/>
</dbReference>
<evidence type="ECO:0000256" key="5">
    <source>
        <dbReference type="ARBA" id="ARBA00022741"/>
    </source>
</evidence>
<protein>
    <recommendedName>
        <fullName evidence="8">Glutamate 5-kinase</fullName>
        <ecNumber evidence="8">2.7.2.11</ecNumber>
    </recommendedName>
    <alternativeName>
        <fullName evidence="8">Gamma-glutamyl kinase</fullName>
        <shortName evidence="8">GK</shortName>
    </alternativeName>
</protein>
<dbReference type="PANTHER" id="PTHR43654">
    <property type="entry name" value="GLUTAMATE 5-KINASE"/>
    <property type="match status" value="1"/>
</dbReference>
<comment type="similarity">
    <text evidence="8">Belongs to the glutamate 5-kinase family.</text>
</comment>
<feature type="binding site" evidence="8">
    <location>
        <position position="31"/>
    </location>
    <ligand>
        <name>ATP</name>
        <dbReference type="ChEBI" id="CHEBI:30616"/>
    </ligand>
</feature>
<dbReference type="HAMAP" id="MF_00456">
    <property type="entry name" value="ProB"/>
    <property type="match status" value="1"/>
</dbReference>
<feature type="binding site" evidence="8">
    <location>
        <position position="70"/>
    </location>
    <ligand>
        <name>substrate</name>
    </ligand>
</feature>
<dbReference type="InterPro" id="IPR041739">
    <property type="entry name" value="G5K_ProB"/>
</dbReference>
<dbReference type="GO" id="GO:0004349">
    <property type="term" value="F:glutamate 5-kinase activity"/>
    <property type="evidence" value="ECO:0007669"/>
    <property type="project" value="UniProtKB-UniRule"/>
</dbReference>
<evidence type="ECO:0000256" key="8">
    <source>
        <dbReference type="HAMAP-Rule" id="MF_00456"/>
    </source>
</evidence>
<keyword evidence="2 8" id="KW-0028">Amino-acid biosynthesis</keyword>
<evidence type="ECO:0000256" key="3">
    <source>
        <dbReference type="ARBA" id="ARBA00022650"/>
    </source>
</evidence>
<keyword evidence="7 8" id="KW-0067">ATP-binding</keyword>
<accession>A0A1M6SDN2</accession>
<dbReference type="InterPro" id="IPR036974">
    <property type="entry name" value="PUA_sf"/>
</dbReference>
<dbReference type="Pfam" id="PF01472">
    <property type="entry name" value="PUA"/>
    <property type="match status" value="1"/>
</dbReference>
<comment type="pathway">
    <text evidence="8">Amino-acid biosynthesis; L-proline biosynthesis; L-glutamate 5-semialdehyde from L-glutamate: step 1/2.</text>
</comment>
<evidence type="ECO:0000259" key="9">
    <source>
        <dbReference type="SMART" id="SM00359"/>
    </source>
</evidence>
<dbReference type="EC" id="2.7.2.11" evidence="8"/>
<dbReference type="EMBL" id="FQZU01000024">
    <property type="protein sequence ID" value="SHK42657.1"/>
    <property type="molecule type" value="Genomic_DNA"/>
</dbReference>
<dbReference type="GO" id="GO:0005829">
    <property type="term" value="C:cytosol"/>
    <property type="evidence" value="ECO:0007669"/>
    <property type="project" value="TreeGrafter"/>
</dbReference>
<evidence type="ECO:0000313" key="11">
    <source>
        <dbReference type="Proteomes" id="UP000183994"/>
    </source>
</evidence>
<dbReference type="SUPFAM" id="SSF88697">
    <property type="entry name" value="PUA domain-like"/>
    <property type="match status" value="1"/>
</dbReference>
<dbReference type="PRINTS" id="PR00474">
    <property type="entry name" value="GLU5KINASE"/>
</dbReference>
<dbReference type="SMART" id="SM00359">
    <property type="entry name" value="PUA"/>
    <property type="match status" value="1"/>
</dbReference>
<reference evidence="11" key="1">
    <citation type="submission" date="2016-11" db="EMBL/GenBank/DDBJ databases">
        <authorList>
            <person name="Varghese N."/>
            <person name="Submissions S."/>
        </authorList>
    </citation>
    <scope>NUCLEOTIDE SEQUENCE [LARGE SCALE GENOMIC DNA]</scope>
    <source>
        <strain evidence="11">DSM 16219</strain>
    </source>
</reference>
<evidence type="ECO:0000256" key="1">
    <source>
        <dbReference type="ARBA" id="ARBA00022490"/>
    </source>
</evidence>
<dbReference type="STRING" id="1121393.SAMN02745216_03430"/>
<dbReference type="SUPFAM" id="SSF53633">
    <property type="entry name" value="Carbamate kinase-like"/>
    <property type="match status" value="1"/>
</dbReference>
<dbReference type="CDD" id="cd04242">
    <property type="entry name" value="AAK_G5K_ProB"/>
    <property type="match status" value="1"/>
</dbReference>
<dbReference type="InterPro" id="IPR001048">
    <property type="entry name" value="Asp/Glu/Uridylate_kinase"/>
</dbReference>
<keyword evidence="3 8" id="KW-0641">Proline biosynthesis</keyword>
<dbReference type="InterPro" id="IPR036393">
    <property type="entry name" value="AceGlu_kinase-like_sf"/>
</dbReference>
<comment type="function">
    <text evidence="8">Catalyzes the transfer of a phosphate group to glutamate to form L-glutamate 5-phosphate.</text>
</comment>